<evidence type="ECO:0000256" key="1">
    <source>
        <dbReference type="ARBA" id="ARBA00022553"/>
    </source>
</evidence>
<dbReference type="InterPro" id="IPR050595">
    <property type="entry name" value="Bact_response_regulator"/>
</dbReference>
<dbReference type="PROSITE" id="PS50110">
    <property type="entry name" value="RESPONSE_REGULATORY"/>
    <property type="match status" value="1"/>
</dbReference>
<dbReference type="GO" id="GO:0030428">
    <property type="term" value="C:cell septum"/>
    <property type="evidence" value="ECO:0007669"/>
    <property type="project" value="UniProtKB-SubCell"/>
</dbReference>
<feature type="domain" description="Response regulatory" evidence="4">
    <location>
        <begin position="267"/>
        <end position="383"/>
    </location>
</feature>
<dbReference type="SUPFAM" id="SSF52172">
    <property type="entry name" value="CheY-like"/>
    <property type="match status" value="1"/>
</dbReference>
<evidence type="ECO:0000256" key="2">
    <source>
        <dbReference type="PIRNR" id="PIRNR005897"/>
    </source>
</evidence>
<gene>
    <name evidence="5" type="ORF">KME60_17230</name>
</gene>
<organism evidence="5 6">
    <name type="scientific">Cyanomargarita calcarea GSE-NOS-MK-12-04C</name>
    <dbReference type="NCBI Taxonomy" id="2839659"/>
    <lineage>
        <taxon>Bacteria</taxon>
        <taxon>Bacillati</taxon>
        <taxon>Cyanobacteriota</taxon>
        <taxon>Cyanophyceae</taxon>
        <taxon>Nostocales</taxon>
        <taxon>Cyanomargaritaceae</taxon>
        <taxon>Cyanomargarita</taxon>
    </lineage>
</organism>
<keyword evidence="2" id="KW-0364">Heterocyst</keyword>
<dbReference type="AlphaFoldDB" id="A0A951QR05"/>
<dbReference type="InterPro" id="IPR011006">
    <property type="entry name" value="CheY-like_superfamily"/>
</dbReference>
<accession>A0A951QR05</accession>
<dbReference type="GO" id="GO:0043158">
    <property type="term" value="P:heterocyst development"/>
    <property type="evidence" value="ECO:0007669"/>
    <property type="project" value="UniProtKB-KW"/>
</dbReference>
<dbReference type="PANTHER" id="PTHR44591">
    <property type="entry name" value="STRESS RESPONSE REGULATOR PROTEIN 1"/>
    <property type="match status" value="1"/>
</dbReference>
<dbReference type="EMBL" id="JAHHGZ010000018">
    <property type="protein sequence ID" value="MBW4669115.1"/>
    <property type="molecule type" value="Genomic_DNA"/>
</dbReference>
<keyword evidence="2" id="KW-0902">Two-component regulatory system</keyword>
<keyword evidence="1 3" id="KW-0597">Phosphoprotein</keyword>
<dbReference type="InterPro" id="IPR024186">
    <property type="entry name" value="Sig_transdc_resp-reg_PatA"/>
</dbReference>
<name>A0A951QR05_9CYAN</name>
<comment type="induction">
    <text evidence="2">By nitrogen starvation.</text>
</comment>
<protein>
    <recommendedName>
        <fullName evidence="2">Protein PatA</fullName>
    </recommendedName>
</protein>
<dbReference type="PANTHER" id="PTHR44591:SF23">
    <property type="entry name" value="CHEY SUBFAMILY"/>
    <property type="match status" value="1"/>
</dbReference>
<dbReference type="InterPro" id="IPR001789">
    <property type="entry name" value="Sig_transdc_resp-reg_receiver"/>
</dbReference>
<dbReference type="SMART" id="SM00448">
    <property type="entry name" value="REC"/>
    <property type="match status" value="1"/>
</dbReference>
<reference evidence="5" key="2">
    <citation type="journal article" date="2022" name="Microbiol. Resour. Announc.">
        <title>Metagenome Sequencing to Explore Phylogenomics of Terrestrial Cyanobacteria.</title>
        <authorList>
            <person name="Ward R.D."/>
            <person name="Stajich J.E."/>
            <person name="Johansen J.R."/>
            <person name="Huntemann M."/>
            <person name="Clum A."/>
            <person name="Foster B."/>
            <person name="Foster B."/>
            <person name="Roux S."/>
            <person name="Palaniappan K."/>
            <person name="Varghese N."/>
            <person name="Mukherjee S."/>
            <person name="Reddy T.B.K."/>
            <person name="Daum C."/>
            <person name="Copeland A."/>
            <person name="Chen I.A."/>
            <person name="Ivanova N.N."/>
            <person name="Kyrpides N.C."/>
            <person name="Shapiro N."/>
            <person name="Eloe-Fadrosh E.A."/>
            <person name="Pietrasiak N."/>
        </authorList>
    </citation>
    <scope>NUCLEOTIDE SEQUENCE</scope>
    <source>
        <strain evidence="5">GSE-NOS-MK-12-04C</strain>
    </source>
</reference>
<proteinExistence type="evidence at transcript level"/>
<evidence type="ECO:0000259" key="4">
    <source>
        <dbReference type="PROSITE" id="PS50110"/>
    </source>
</evidence>
<dbReference type="PIRSF" id="PIRSF005897">
    <property type="entry name" value="RR_PatA"/>
    <property type="match status" value="1"/>
</dbReference>
<evidence type="ECO:0000313" key="6">
    <source>
        <dbReference type="Proteomes" id="UP000729701"/>
    </source>
</evidence>
<evidence type="ECO:0000256" key="3">
    <source>
        <dbReference type="PROSITE-ProRule" id="PRU00169"/>
    </source>
</evidence>
<comment type="subcellular location">
    <subcellularLocation>
        <location evidence="2">Cell septum</location>
    </subcellularLocation>
</comment>
<reference evidence="5" key="1">
    <citation type="submission" date="2021-05" db="EMBL/GenBank/DDBJ databases">
        <authorList>
            <person name="Pietrasiak N."/>
            <person name="Ward R."/>
            <person name="Stajich J.E."/>
            <person name="Kurbessoian T."/>
        </authorList>
    </citation>
    <scope>NUCLEOTIDE SEQUENCE</scope>
    <source>
        <strain evidence="5">GSE-NOS-MK-12-04C</strain>
    </source>
</reference>
<dbReference type="Proteomes" id="UP000729701">
    <property type="component" value="Unassembled WGS sequence"/>
</dbReference>
<dbReference type="GO" id="GO:0000160">
    <property type="term" value="P:phosphorelay signal transduction system"/>
    <property type="evidence" value="ECO:0007669"/>
    <property type="project" value="UniProtKB-KW"/>
</dbReference>
<dbReference type="Pfam" id="PF00072">
    <property type="entry name" value="Response_reg"/>
    <property type="match status" value="1"/>
</dbReference>
<dbReference type="Gene3D" id="3.40.50.2300">
    <property type="match status" value="1"/>
</dbReference>
<comment type="caution">
    <text evidence="5">The sequence shown here is derived from an EMBL/GenBank/DDBJ whole genome shotgun (WGS) entry which is preliminary data.</text>
</comment>
<feature type="modified residue" description="4-aspartylphosphate" evidence="3">
    <location>
        <position position="316"/>
    </location>
</feature>
<evidence type="ECO:0000313" key="5">
    <source>
        <dbReference type="EMBL" id="MBW4669115.1"/>
    </source>
</evidence>
<comment type="function">
    <text evidence="2">Controls heterocyst pattern formation.</text>
</comment>
<sequence length="403" mass="45567">MSHPELMVSNNLLGEFNTCTRLQYSGKLNIKSSKGHQWIFYYRLGRMVWATGGTHPFRRWRRHMAQYCPDIDMDKMQLRAEELSIDYWDYRLLEILHEKQKLKREQINAIVEHTIAELLFDLAQQANFASLSCDRTQDVILEAPMSFTSADMSIKLMQDSWKNWSEAGLASFSPDLAPMLRRPEQLQQQVSPSVYKNFLTLMNGKYTLRDLAVKMKQSSVHPIARSLLPYILKGILELLEVSDSPLRVAESPNKSSSTKTTVPLGPLIACVDDSPQVCQMLEQIMIPNGFRFIKIQDAVQALPILIEHKPDLIFLDLVMPVASGYEICAQLRRISLFANTPVIILTGSDGLLDRVRAKVVGSTDFITKPVAVDKVMAVVRKYVQAPSTPSSTSNVQTLSLGHQ</sequence>